<comment type="subunit">
    <text evidence="7">Homoheptamer.</text>
</comment>
<dbReference type="PANTHER" id="PTHR30221">
    <property type="entry name" value="SMALL-CONDUCTANCE MECHANOSENSITIVE CHANNEL"/>
    <property type="match status" value="1"/>
</dbReference>
<comment type="function">
    <text evidence="7">Mechanosensitive channel that participates in the regulation of osmotic pressure changes within the cell, opening in response to stretch forces in the membrane lipid bilayer, without the need for other proteins. Contributes to normal resistance to hypoosmotic shock. Forms an ion channel of 1.0 nanosiemens conductance with a slight preference for anions.</text>
</comment>
<accession>A0A0J8VJG5</accession>
<evidence type="ECO:0000313" key="11">
    <source>
        <dbReference type="EMBL" id="KMV33628.1"/>
    </source>
</evidence>
<feature type="transmembrane region" description="Helical" evidence="7">
    <location>
        <begin position="96"/>
        <end position="125"/>
    </location>
</feature>
<name>A0A0J8VJG5_9ENTR</name>
<keyword evidence="7" id="KW-0406">Ion transport</keyword>
<feature type="domain" description="Mechanosensitive ion channel transmembrane helices 2/3" evidence="10">
    <location>
        <begin position="72"/>
        <end position="112"/>
    </location>
</feature>
<feature type="transmembrane region" description="Helical" evidence="7">
    <location>
        <begin position="65"/>
        <end position="90"/>
    </location>
</feature>
<dbReference type="InterPro" id="IPR006685">
    <property type="entry name" value="MscS_channel_2nd"/>
</dbReference>
<keyword evidence="12" id="KW-1185">Reference proteome</keyword>
<dbReference type="Gene3D" id="3.30.70.100">
    <property type="match status" value="1"/>
</dbReference>
<comment type="caution">
    <text evidence="7">Lacks conserved residue(s) required for the propagation of feature annotation.</text>
</comment>
<dbReference type="Proteomes" id="UP000037315">
    <property type="component" value="Unassembled WGS sequence"/>
</dbReference>
<dbReference type="PANTHER" id="PTHR30221:SF1">
    <property type="entry name" value="SMALL-CONDUCTANCE MECHANOSENSITIVE CHANNEL"/>
    <property type="match status" value="1"/>
</dbReference>
<dbReference type="Gene3D" id="1.10.287.1260">
    <property type="match status" value="1"/>
</dbReference>
<keyword evidence="3" id="KW-1003">Cell membrane</keyword>
<gene>
    <name evidence="11" type="ORF">ACH50_16905</name>
</gene>
<dbReference type="GO" id="GO:0008381">
    <property type="term" value="F:mechanosensitive monoatomic ion channel activity"/>
    <property type="evidence" value="ECO:0007669"/>
    <property type="project" value="InterPro"/>
</dbReference>
<dbReference type="InterPro" id="IPR049278">
    <property type="entry name" value="MS_channel_C"/>
</dbReference>
<dbReference type="SUPFAM" id="SSF82861">
    <property type="entry name" value="Mechanosensitive channel protein MscS (YggB), transmembrane region"/>
    <property type="match status" value="1"/>
</dbReference>
<organism evidence="11 12">
    <name type="scientific">Franconibacter pulveris</name>
    <dbReference type="NCBI Taxonomy" id="435910"/>
    <lineage>
        <taxon>Bacteria</taxon>
        <taxon>Pseudomonadati</taxon>
        <taxon>Pseudomonadota</taxon>
        <taxon>Gammaproteobacteria</taxon>
        <taxon>Enterobacterales</taxon>
        <taxon>Enterobacteriaceae</taxon>
        <taxon>Franconibacter</taxon>
    </lineage>
</organism>
<dbReference type="SUPFAM" id="SSF50182">
    <property type="entry name" value="Sm-like ribonucleoproteins"/>
    <property type="match status" value="1"/>
</dbReference>
<dbReference type="InterPro" id="IPR010920">
    <property type="entry name" value="LSM_dom_sf"/>
</dbReference>
<evidence type="ECO:0000256" key="5">
    <source>
        <dbReference type="ARBA" id="ARBA00022989"/>
    </source>
</evidence>
<comment type="subcellular location">
    <subcellularLocation>
        <location evidence="7">Cell inner membrane</location>
        <topology evidence="7">Multi-pass membrane protein</topology>
    </subcellularLocation>
    <subcellularLocation>
        <location evidence="1">Cell membrane</location>
        <topology evidence="1">Multi-pass membrane protein</topology>
    </subcellularLocation>
</comment>
<dbReference type="InterPro" id="IPR045275">
    <property type="entry name" value="MscS_archaea/bacteria_type"/>
</dbReference>
<evidence type="ECO:0000256" key="1">
    <source>
        <dbReference type="ARBA" id="ARBA00004651"/>
    </source>
</evidence>
<evidence type="ECO:0000259" key="10">
    <source>
        <dbReference type="Pfam" id="PF21088"/>
    </source>
</evidence>
<dbReference type="PATRIC" id="fig|1656095.3.peg.3166"/>
<keyword evidence="5 7" id="KW-1133">Transmembrane helix</keyword>
<evidence type="ECO:0000256" key="3">
    <source>
        <dbReference type="ARBA" id="ARBA00022475"/>
    </source>
</evidence>
<feature type="domain" description="Mechanosensitive ion channel MscS" evidence="8">
    <location>
        <begin position="114"/>
        <end position="180"/>
    </location>
</feature>
<evidence type="ECO:0000313" key="12">
    <source>
        <dbReference type="Proteomes" id="UP000037315"/>
    </source>
</evidence>
<dbReference type="InterPro" id="IPR011066">
    <property type="entry name" value="MscS_channel_C_sf"/>
</dbReference>
<keyword evidence="4 7" id="KW-0812">Transmembrane</keyword>
<dbReference type="AlphaFoldDB" id="A0A0J8VJG5"/>
<dbReference type="Gene3D" id="2.30.30.60">
    <property type="match status" value="1"/>
</dbReference>
<proteinExistence type="inferred from homology"/>
<dbReference type="EMBL" id="LFEJ01000022">
    <property type="protein sequence ID" value="KMV33628.1"/>
    <property type="molecule type" value="Genomic_DNA"/>
</dbReference>
<keyword evidence="6 7" id="KW-0472">Membrane</keyword>
<dbReference type="STRING" id="1121863.GCA_000621185_00153"/>
<evidence type="ECO:0000256" key="4">
    <source>
        <dbReference type="ARBA" id="ARBA00022692"/>
    </source>
</evidence>
<evidence type="ECO:0000256" key="2">
    <source>
        <dbReference type="ARBA" id="ARBA00008017"/>
    </source>
</evidence>
<dbReference type="InterPro" id="IPR023408">
    <property type="entry name" value="MscS_beta-dom_sf"/>
</dbReference>
<keyword evidence="7" id="KW-0997">Cell inner membrane</keyword>
<evidence type="ECO:0000256" key="6">
    <source>
        <dbReference type="ARBA" id="ARBA00023136"/>
    </source>
</evidence>
<dbReference type="InterPro" id="IPR011014">
    <property type="entry name" value="MscS_channel_TM-2"/>
</dbReference>
<dbReference type="Pfam" id="PF21082">
    <property type="entry name" value="MS_channel_3rd"/>
    <property type="match status" value="1"/>
</dbReference>
<dbReference type="Pfam" id="PF21088">
    <property type="entry name" value="MS_channel_1st"/>
    <property type="match status" value="1"/>
</dbReference>
<reference evidence="11 12" key="1">
    <citation type="submission" date="2015-06" db="EMBL/GenBank/DDBJ databases">
        <title>Genome sequencing of Cronobacter sp. strain DJ34 isolated from petroleum contaminated sludge of Duliajan Oil Fields, Assam, India.</title>
        <authorList>
            <person name="Pal S."/>
            <person name="Banerjee T.D."/>
            <person name="Roy A."/>
            <person name="Sar P."/>
            <person name="Kazy S.K."/>
        </authorList>
    </citation>
    <scope>NUCLEOTIDE SEQUENCE [LARGE SCALE GENOMIC DNA]</scope>
    <source>
        <strain evidence="11 12">DJ34</strain>
    </source>
</reference>
<dbReference type="RefSeq" id="WP_048888430.1">
    <property type="nucleotide sequence ID" value="NZ_LFEJ01000022.1"/>
</dbReference>
<protein>
    <recommendedName>
        <fullName evidence="7">Small-conductance mechanosensitive channel</fullName>
    </recommendedName>
</protein>
<evidence type="ECO:0000259" key="9">
    <source>
        <dbReference type="Pfam" id="PF21082"/>
    </source>
</evidence>
<dbReference type="OrthoDB" id="9809206at2"/>
<comment type="caution">
    <text evidence="11">The sequence shown here is derived from an EMBL/GenBank/DDBJ whole genome shotgun (WGS) entry which is preliminary data.</text>
</comment>
<dbReference type="Pfam" id="PF05552">
    <property type="entry name" value="MS_channel_1st_1"/>
    <property type="match status" value="1"/>
</dbReference>
<dbReference type="InterPro" id="IPR049142">
    <property type="entry name" value="MS_channel_1st"/>
</dbReference>
<keyword evidence="7" id="KW-0407">Ion channel</keyword>
<evidence type="ECO:0000256" key="7">
    <source>
        <dbReference type="RuleBase" id="RU369025"/>
    </source>
</evidence>
<feature type="domain" description="Mechanosensitive ion channel MscS C-terminal" evidence="9">
    <location>
        <begin position="186"/>
        <end position="268"/>
    </location>
</feature>
<dbReference type="InterPro" id="IPR008910">
    <property type="entry name" value="MSC_TM_helix"/>
</dbReference>
<evidence type="ECO:0000259" key="8">
    <source>
        <dbReference type="Pfam" id="PF00924"/>
    </source>
</evidence>
<dbReference type="NCBIfam" id="NF007662">
    <property type="entry name" value="PRK10334.1"/>
    <property type="match status" value="1"/>
</dbReference>
<keyword evidence="7" id="KW-0813">Transport</keyword>
<dbReference type="Pfam" id="PF00924">
    <property type="entry name" value="MS_channel_2nd"/>
    <property type="match status" value="1"/>
</dbReference>
<sequence>MSNFILFPQIHAALEWLKGHSNVLFQFGWNIIAAFILLFIGKMLSRLLASGLEKLLVRRRVDITVVHFFTALVRYITLAFAVVAALGRLGIETSSIIAVIGAAGLAVGLALQGSLSNFAAGVLLVSLRPFRAGEHVQIGSVAGAVEKVHIFSTTLLTADSKEVVIPNGKIIADSIVNYSRHPFRRIDLVIGVGYQNRIADVKSVITAVIKADTRVDKNRDITVRLGELGASSLNFFVRVWVRNGDYWSTYYDLLENIKEALDENNIDIPYPQMDIRMVNSVTESQTLSLVKQQASL</sequence>
<feature type="transmembrane region" description="Helical" evidence="7">
    <location>
        <begin position="23"/>
        <end position="44"/>
    </location>
</feature>
<comment type="similarity">
    <text evidence="2 7">Belongs to the MscS (TC 1.A.23) family.</text>
</comment>
<dbReference type="SUPFAM" id="SSF82689">
    <property type="entry name" value="Mechanosensitive channel protein MscS (YggB), C-terminal domain"/>
    <property type="match status" value="1"/>
</dbReference>
<dbReference type="GO" id="GO:0005886">
    <property type="term" value="C:plasma membrane"/>
    <property type="evidence" value="ECO:0007669"/>
    <property type="project" value="UniProtKB-SubCell"/>
</dbReference>